<evidence type="ECO:0000259" key="16">
    <source>
        <dbReference type="Pfam" id="PF17900"/>
    </source>
</evidence>
<keyword evidence="10" id="KW-0862">Zinc</keyword>
<dbReference type="EMBL" id="RKQZ01000001">
    <property type="protein sequence ID" value="RPF22330.1"/>
    <property type="molecule type" value="Genomic_DNA"/>
</dbReference>
<dbReference type="EC" id="3.4.11.2" evidence="4"/>
<evidence type="ECO:0000256" key="13">
    <source>
        <dbReference type="ARBA" id="ARBA00031533"/>
    </source>
</evidence>
<evidence type="ECO:0000256" key="4">
    <source>
        <dbReference type="ARBA" id="ARBA00012564"/>
    </source>
</evidence>
<dbReference type="InterPro" id="IPR042097">
    <property type="entry name" value="Aminopeptidase_N-like_N_sf"/>
</dbReference>
<dbReference type="InterPro" id="IPR045357">
    <property type="entry name" value="Aminopeptidase_N-like_N"/>
</dbReference>
<dbReference type="PANTHER" id="PTHR11533">
    <property type="entry name" value="PROTEASE M1 ZINC METALLOPROTEASE"/>
    <property type="match status" value="1"/>
</dbReference>
<dbReference type="InterPro" id="IPR024571">
    <property type="entry name" value="ERAP1-like_C_dom"/>
</dbReference>
<keyword evidence="11" id="KW-0482">Metalloprotease</keyword>
<sequence length="857" mass="93901">MPGENLTRAEAVERADVVTVDSYAIDLDLTTGPTTFASTTTVRFTAKDAGSATFIDLVAPRVRSVVLNGRELDPAGVFADSRIALDGLVQGENELTVVADCAYTNTGEGLHRFVDPVDGEVYLYTQFEVPDSRRVFAVFEQPDLKATYQFTVTAPAYWEVVSNEPTPEPAAATHATDASVKAATWTFAPTPRISSYITALVAGPYAVERSSLTSSTGREIALGAFCRKSLREHFDADYIFETTRKGFEFYENLFGVPYPFTKYDQLFVPEYNMGAMENAGCVTFTESYVFRSKVTDAVRERRVVTILHELAHMWFGDLVTMKWWNDLWLNESFAEYISTLATAEATEYDAAWTTFTAMEKSWAYRQDQLPSTHPIVAEIRDLEDVQVNFDGITYAKGASVLKQLVAWVGREAFVAGVSAYFGKHAWGNTELPDLLTELEATSGRDLTEWSAKWLETAGVNTLRPHVETDSHRRITSFTVEQTAPAEWPTLRPHRLGIGFYSLTDAGKLERVHRVEVDVDGERTDVMELCELDRPALVLLNDDDLAYAKIRLDDESLAVAVKHLSHITDPLARSLVWGSAWDAVRDGETPASSYVDLVLGNIAAETESTTVRTTLNQLVLAIRQYVAPGARPATLVRAGDRLAELARAAEAGSDLQFQLVKFFAHLASTREHVALLKGLLDGSQALDGLEIDTDLRWELIEGLVLNGAAGEAEIAATLADDDTATGRQSAARARATIPTTESKLAALESVVADSEAPNAIIRNTGLGFVHVNDASMLAPVVGPYLDAVLRVWEERSYHIAEEIIEGFYPAPLASVELRDAVAAWLADHAGAAPALRRLVVEGLAGTERALRAQSADAE</sequence>
<dbReference type="GO" id="GO:0005615">
    <property type="term" value="C:extracellular space"/>
    <property type="evidence" value="ECO:0007669"/>
    <property type="project" value="TreeGrafter"/>
</dbReference>
<dbReference type="InterPro" id="IPR027268">
    <property type="entry name" value="Peptidase_M4/M1_CTD_sf"/>
</dbReference>
<keyword evidence="6 17" id="KW-0031">Aminopeptidase</keyword>
<proteinExistence type="inferred from homology"/>
<dbReference type="GO" id="GO:0005737">
    <property type="term" value="C:cytoplasm"/>
    <property type="evidence" value="ECO:0007669"/>
    <property type="project" value="TreeGrafter"/>
</dbReference>
<evidence type="ECO:0000256" key="5">
    <source>
        <dbReference type="ARBA" id="ARBA00015611"/>
    </source>
</evidence>
<name>A0A3N4YUS0_9MICO</name>
<gene>
    <name evidence="17" type="ORF">EDD34_2984</name>
</gene>
<dbReference type="GO" id="GO:0070006">
    <property type="term" value="F:metalloaminopeptidase activity"/>
    <property type="evidence" value="ECO:0007669"/>
    <property type="project" value="TreeGrafter"/>
</dbReference>
<dbReference type="PRINTS" id="PR00756">
    <property type="entry name" value="ALADIPTASE"/>
</dbReference>
<evidence type="ECO:0000256" key="8">
    <source>
        <dbReference type="ARBA" id="ARBA00022723"/>
    </source>
</evidence>
<dbReference type="Gene3D" id="2.60.40.1730">
    <property type="entry name" value="tricorn interacting facor f3 domain"/>
    <property type="match status" value="1"/>
</dbReference>
<evidence type="ECO:0000256" key="1">
    <source>
        <dbReference type="ARBA" id="ARBA00000098"/>
    </source>
</evidence>
<keyword evidence="7" id="KW-0645">Protease</keyword>
<keyword evidence="8" id="KW-0479">Metal-binding</keyword>
<dbReference type="GO" id="GO:0006508">
    <property type="term" value="P:proteolysis"/>
    <property type="evidence" value="ECO:0007669"/>
    <property type="project" value="UniProtKB-KW"/>
</dbReference>
<dbReference type="CDD" id="cd09602">
    <property type="entry name" value="M1_APN"/>
    <property type="match status" value="1"/>
</dbReference>
<reference evidence="17 18" key="1">
    <citation type="submission" date="2018-11" db="EMBL/GenBank/DDBJ databases">
        <title>Sequencing the genomes of 1000 actinobacteria strains.</title>
        <authorList>
            <person name="Klenk H.-P."/>
        </authorList>
    </citation>
    <scope>NUCLEOTIDE SEQUENCE [LARGE SCALE GENOMIC DNA]</scope>
    <source>
        <strain evidence="17 18">DSM 15700</strain>
    </source>
</reference>
<evidence type="ECO:0000313" key="18">
    <source>
        <dbReference type="Proteomes" id="UP000280501"/>
    </source>
</evidence>
<evidence type="ECO:0000256" key="7">
    <source>
        <dbReference type="ARBA" id="ARBA00022670"/>
    </source>
</evidence>
<dbReference type="InterPro" id="IPR001930">
    <property type="entry name" value="Peptidase_M1"/>
</dbReference>
<evidence type="ECO:0000313" key="17">
    <source>
        <dbReference type="EMBL" id="RPF22330.1"/>
    </source>
</evidence>
<protein>
    <recommendedName>
        <fullName evidence="5">Aminopeptidase N</fullName>
        <ecNumber evidence="4">3.4.11.2</ecNumber>
    </recommendedName>
    <alternativeName>
        <fullName evidence="12">Alanine aminopeptidase</fullName>
    </alternativeName>
    <alternativeName>
        <fullName evidence="13">Lysyl aminopeptidase</fullName>
    </alternativeName>
</protein>
<dbReference type="InterPro" id="IPR050344">
    <property type="entry name" value="Peptidase_M1_aminopeptidases"/>
</dbReference>
<feature type="domain" description="ERAP1-like C-terminal" evidence="15">
    <location>
        <begin position="536"/>
        <end position="846"/>
    </location>
</feature>
<dbReference type="SUPFAM" id="SSF63737">
    <property type="entry name" value="Leukotriene A4 hydrolase N-terminal domain"/>
    <property type="match status" value="1"/>
</dbReference>
<comment type="cofactor">
    <cofactor evidence="2">
        <name>Zn(2+)</name>
        <dbReference type="ChEBI" id="CHEBI:29105"/>
    </cofactor>
</comment>
<dbReference type="GO" id="GO:0042277">
    <property type="term" value="F:peptide binding"/>
    <property type="evidence" value="ECO:0007669"/>
    <property type="project" value="TreeGrafter"/>
</dbReference>
<dbReference type="GO" id="GO:0016285">
    <property type="term" value="F:alanyl aminopeptidase activity"/>
    <property type="evidence" value="ECO:0007669"/>
    <property type="project" value="UniProtKB-EC"/>
</dbReference>
<keyword evidence="18" id="KW-1185">Reference proteome</keyword>
<dbReference type="Gene3D" id="1.10.390.10">
    <property type="entry name" value="Neutral Protease Domain 2"/>
    <property type="match status" value="1"/>
</dbReference>
<dbReference type="OrthoDB" id="100605at2"/>
<dbReference type="AlphaFoldDB" id="A0A3N4YUS0"/>
<dbReference type="RefSeq" id="WP_123815260.1">
    <property type="nucleotide sequence ID" value="NZ_RKQZ01000001.1"/>
</dbReference>
<evidence type="ECO:0000259" key="14">
    <source>
        <dbReference type="Pfam" id="PF01433"/>
    </source>
</evidence>
<evidence type="ECO:0000256" key="10">
    <source>
        <dbReference type="ARBA" id="ARBA00022833"/>
    </source>
</evidence>
<dbReference type="GO" id="GO:0043171">
    <property type="term" value="P:peptide catabolic process"/>
    <property type="evidence" value="ECO:0007669"/>
    <property type="project" value="TreeGrafter"/>
</dbReference>
<feature type="domain" description="Peptidase M1 membrane alanine aminopeptidase" evidence="14">
    <location>
        <begin position="238"/>
        <end position="453"/>
    </location>
</feature>
<dbReference type="GO" id="GO:0016020">
    <property type="term" value="C:membrane"/>
    <property type="evidence" value="ECO:0007669"/>
    <property type="project" value="TreeGrafter"/>
</dbReference>
<organism evidence="17 18">
    <name type="scientific">Myceligenerans xiligouense</name>
    <dbReference type="NCBI Taxonomy" id="253184"/>
    <lineage>
        <taxon>Bacteria</taxon>
        <taxon>Bacillati</taxon>
        <taxon>Actinomycetota</taxon>
        <taxon>Actinomycetes</taxon>
        <taxon>Micrococcales</taxon>
        <taxon>Promicromonosporaceae</taxon>
        <taxon>Myceligenerans</taxon>
    </lineage>
</organism>
<evidence type="ECO:0000256" key="12">
    <source>
        <dbReference type="ARBA" id="ARBA00029811"/>
    </source>
</evidence>
<feature type="domain" description="Aminopeptidase N-like N-terminal" evidence="16">
    <location>
        <begin position="90"/>
        <end position="197"/>
    </location>
</feature>
<keyword evidence="9" id="KW-0378">Hydrolase</keyword>
<dbReference type="InterPro" id="IPR012778">
    <property type="entry name" value="Pept_M1_aminopeptidase"/>
</dbReference>
<dbReference type="PANTHER" id="PTHR11533:SF174">
    <property type="entry name" value="PUROMYCIN-SENSITIVE AMINOPEPTIDASE-RELATED"/>
    <property type="match status" value="1"/>
</dbReference>
<accession>A0A3N4YUS0</accession>
<comment type="caution">
    <text evidence="17">The sequence shown here is derived from an EMBL/GenBank/DDBJ whole genome shotgun (WGS) entry which is preliminary data.</text>
</comment>
<dbReference type="Pfam" id="PF17900">
    <property type="entry name" value="Peptidase_M1_N"/>
    <property type="match status" value="1"/>
</dbReference>
<dbReference type="FunFam" id="2.60.40.1730:FF:000010">
    <property type="entry name" value="Putative aminopeptidase N"/>
    <property type="match status" value="1"/>
</dbReference>
<dbReference type="Proteomes" id="UP000280501">
    <property type="component" value="Unassembled WGS sequence"/>
</dbReference>
<evidence type="ECO:0000256" key="11">
    <source>
        <dbReference type="ARBA" id="ARBA00023049"/>
    </source>
</evidence>
<evidence type="ECO:0000256" key="3">
    <source>
        <dbReference type="ARBA" id="ARBA00010136"/>
    </source>
</evidence>
<evidence type="ECO:0000256" key="2">
    <source>
        <dbReference type="ARBA" id="ARBA00001947"/>
    </source>
</evidence>
<dbReference type="Pfam" id="PF01433">
    <property type="entry name" value="Peptidase_M1"/>
    <property type="match status" value="1"/>
</dbReference>
<evidence type="ECO:0000259" key="15">
    <source>
        <dbReference type="Pfam" id="PF11838"/>
    </source>
</evidence>
<evidence type="ECO:0000256" key="9">
    <source>
        <dbReference type="ARBA" id="ARBA00022801"/>
    </source>
</evidence>
<dbReference type="FunFam" id="1.10.390.10:FF:000004">
    <property type="entry name" value="Aminopeptidase N"/>
    <property type="match status" value="1"/>
</dbReference>
<comment type="catalytic activity">
    <reaction evidence="1">
        <text>Release of an N-terminal amino acid, Xaa-|-Yaa- from a peptide, amide or arylamide. Xaa is preferably Ala, but may be most amino acids including Pro (slow action). When a terminal hydrophobic residue is followed by a prolyl residue, the two may be released as an intact Xaa-Pro dipeptide.</text>
        <dbReference type="EC" id="3.4.11.2"/>
    </reaction>
</comment>
<dbReference type="NCBIfam" id="TIGR02412">
    <property type="entry name" value="pepN_strep_liv"/>
    <property type="match status" value="1"/>
</dbReference>
<dbReference type="Pfam" id="PF11838">
    <property type="entry name" value="ERAP1_C"/>
    <property type="match status" value="1"/>
</dbReference>
<dbReference type="GO" id="GO:0008270">
    <property type="term" value="F:zinc ion binding"/>
    <property type="evidence" value="ECO:0007669"/>
    <property type="project" value="InterPro"/>
</dbReference>
<comment type="similarity">
    <text evidence="3">Belongs to the peptidase M1 family.</text>
</comment>
<dbReference type="InterPro" id="IPR014782">
    <property type="entry name" value="Peptidase_M1_dom"/>
</dbReference>
<dbReference type="SUPFAM" id="SSF55486">
    <property type="entry name" value="Metalloproteases ('zincins'), catalytic domain"/>
    <property type="match status" value="1"/>
</dbReference>
<evidence type="ECO:0000256" key="6">
    <source>
        <dbReference type="ARBA" id="ARBA00022438"/>
    </source>
</evidence>